<comment type="similarity">
    <text evidence="3 11">Belongs to the binding-protein-dependent transport system permease family. CysTW subfamily.</text>
</comment>
<dbReference type="OrthoDB" id="9795403at2"/>
<keyword evidence="14" id="KW-1185">Reference proteome</keyword>
<evidence type="ECO:0000256" key="10">
    <source>
        <dbReference type="RuleBase" id="RU363032"/>
    </source>
</evidence>
<organism evidence="13 14">
    <name type="scientific">Nitritalea halalkaliphila LW7</name>
    <dbReference type="NCBI Taxonomy" id="1189621"/>
    <lineage>
        <taxon>Bacteria</taxon>
        <taxon>Pseudomonadati</taxon>
        <taxon>Bacteroidota</taxon>
        <taxon>Cytophagia</taxon>
        <taxon>Cytophagales</taxon>
        <taxon>Cyclobacteriaceae</taxon>
        <taxon>Nitritalea</taxon>
    </lineage>
</organism>
<evidence type="ECO:0000256" key="4">
    <source>
        <dbReference type="ARBA" id="ARBA00022448"/>
    </source>
</evidence>
<dbReference type="RefSeq" id="WP_009056716.1">
    <property type="nucleotide sequence ID" value="NZ_AJYA01000047.1"/>
</dbReference>
<dbReference type="PANTHER" id="PTHR30183:SF8">
    <property type="entry name" value="MOLYBDENUM TRANSPORT SYSTEM PERMEASE"/>
    <property type="match status" value="1"/>
</dbReference>
<accession>I5BX01</accession>
<evidence type="ECO:0000313" key="14">
    <source>
        <dbReference type="Proteomes" id="UP000005551"/>
    </source>
</evidence>
<keyword evidence="7 10" id="KW-0812">Transmembrane</keyword>
<dbReference type="PATRIC" id="fig|1189621.3.peg.3414"/>
<sequence>MSDLDLLPFYLSFKLAAYTTIGLFLLGLPLAYWLVFRPKRYKVLLESLIGLPLVLPPTVLGFYLLSLWSPEAWLGGFLAEYFHVHLLFTFPGLVIASMLYSLPFMLQPLQAGFRAFPETLVEAAYALGKSPWTTFWRVILPNSLPALLSAGMLTFAHTIGEFGVILMVGGSIPGETKVVAISIYDEVEALNYAAANRYAFILLVFSFLVLLTVYSLNYRHQKFLRLL</sequence>
<evidence type="ECO:0000256" key="5">
    <source>
        <dbReference type="ARBA" id="ARBA00022475"/>
    </source>
</evidence>
<evidence type="ECO:0000256" key="2">
    <source>
        <dbReference type="ARBA" id="ARBA00004651"/>
    </source>
</evidence>
<keyword evidence="9 10" id="KW-0472">Membrane</keyword>
<keyword evidence="6 11" id="KW-0500">Molybdenum</keyword>
<proteinExistence type="inferred from homology"/>
<feature type="transmembrane region" description="Helical" evidence="10">
    <location>
        <begin position="198"/>
        <end position="216"/>
    </location>
</feature>
<comment type="caution">
    <text evidence="13">The sequence shown here is derived from an EMBL/GenBank/DDBJ whole genome shotgun (WGS) entry which is preliminary data.</text>
</comment>
<evidence type="ECO:0000256" key="11">
    <source>
        <dbReference type="RuleBase" id="RU365097"/>
    </source>
</evidence>
<name>I5BX01_9BACT</name>
<dbReference type="Proteomes" id="UP000005551">
    <property type="component" value="Unassembled WGS sequence"/>
</dbReference>
<keyword evidence="4 10" id="KW-0813">Transport</keyword>
<evidence type="ECO:0000313" key="13">
    <source>
        <dbReference type="EMBL" id="EIM74103.1"/>
    </source>
</evidence>
<evidence type="ECO:0000256" key="1">
    <source>
        <dbReference type="ARBA" id="ARBA00002949"/>
    </source>
</evidence>
<dbReference type="EMBL" id="AJYA01000047">
    <property type="protein sequence ID" value="EIM74103.1"/>
    <property type="molecule type" value="Genomic_DNA"/>
</dbReference>
<evidence type="ECO:0000256" key="9">
    <source>
        <dbReference type="ARBA" id="ARBA00023136"/>
    </source>
</evidence>
<feature type="transmembrane region" description="Helical" evidence="10">
    <location>
        <begin position="15"/>
        <end position="36"/>
    </location>
</feature>
<dbReference type="Gene3D" id="1.10.3720.10">
    <property type="entry name" value="MetI-like"/>
    <property type="match status" value="1"/>
</dbReference>
<evidence type="ECO:0000256" key="8">
    <source>
        <dbReference type="ARBA" id="ARBA00022989"/>
    </source>
</evidence>
<feature type="domain" description="ABC transmembrane type-1" evidence="12">
    <location>
        <begin position="9"/>
        <end position="213"/>
    </location>
</feature>
<dbReference type="InterPro" id="IPR035906">
    <property type="entry name" value="MetI-like_sf"/>
</dbReference>
<dbReference type="PANTHER" id="PTHR30183">
    <property type="entry name" value="MOLYBDENUM TRANSPORT SYSTEM PERMEASE PROTEIN MODB"/>
    <property type="match status" value="1"/>
</dbReference>
<dbReference type="NCBIfam" id="TIGR02141">
    <property type="entry name" value="modB_ABC"/>
    <property type="match status" value="1"/>
</dbReference>
<dbReference type="Pfam" id="PF00528">
    <property type="entry name" value="BPD_transp_1"/>
    <property type="match status" value="1"/>
</dbReference>
<evidence type="ECO:0000256" key="7">
    <source>
        <dbReference type="ARBA" id="ARBA00022692"/>
    </source>
</evidence>
<evidence type="ECO:0000256" key="6">
    <source>
        <dbReference type="ARBA" id="ARBA00022505"/>
    </source>
</evidence>
<evidence type="ECO:0000259" key="12">
    <source>
        <dbReference type="PROSITE" id="PS50928"/>
    </source>
</evidence>
<dbReference type="STRING" id="1189621.A3SI_16440"/>
<keyword evidence="5 11" id="KW-1003">Cell membrane</keyword>
<comment type="function">
    <text evidence="1 11">Part of the binding-protein-dependent transport system for molybdenum; probably responsible for the translocation of the substrate across the membrane.</text>
</comment>
<comment type="subcellular location">
    <subcellularLocation>
        <location evidence="2 10">Cell membrane</location>
        <topology evidence="2 10">Multi-pass membrane protein</topology>
    </subcellularLocation>
</comment>
<feature type="transmembrane region" description="Helical" evidence="10">
    <location>
        <begin position="43"/>
        <end position="65"/>
    </location>
</feature>
<keyword evidence="8 10" id="KW-1133">Transmembrane helix</keyword>
<evidence type="ECO:0000256" key="3">
    <source>
        <dbReference type="ARBA" id="ARBA00007069"/>
    </source>
</evidence>
<feature type="transmembrane region" description="Helical" evidence="10">
    <location>
        <begin position="85"/>
        <end position="106"/>
    </location>
</feature>
<gene>
    <name evidence="13" type="ORF">A3SI_16440</name>
</gene>
<dbReference type="GO" id="GO:0005886">
    <property type="term" value="C:plasma membrane"/>
    <property type="evidence" value="ECO:0007669"/>
    <property type="project" value="UniProtKB-SubCell"/>
</dbReference>
<protein>
    <recommendedName>
        <fullName evidence="11">Molybdenum transport system permease</fullName>
    </recommendedName>
</protein>
<comment type="caution">
    <text evidence="11">Lacks conserved residue(s) required for the propagation of feature annotation.</text>
</comment>
<reference evidence="13 14" key="1">
    <citation type="submission" date="2012-05" db="EMBL/GenBank/DDBJ databases">
        <title>Genome sequence of Nitritalea halalkaliphila LW7.</title>
        <authorList>
            <person name="Jangir P.K."/>
            <person name="Singh A."/>
            <person name="Shivaji S."/>
            <person name="Sharma R."/>
        </authorList>
    </citation>
    <scope>NUCLEOTIDE SEQUENCE [LARGE SCALE GENOMIC DNA]</scope>
    <source>
        <strain evidence="13 14">LW7</strain>
    </source>
</reference>
<dbReference type="GO" id="GO:0015098">
    <property type="term" value="F:molybdate ion transmembrane transporter activity"/>
    <property type="evidence" value="ECO:0007669"/>
    <property type="project" value="UniProtKB-UniRule"/>
</dbReference>
<dbReference type="SUPFAM" id="SSF161098">
    <property type="entry name" value="MetI-like"/>
    <property type="match status" value="1"/>
</dbReference>
<dbReference type="CDD" id="cd06261">
    <property type="entry name" value="TM_PBP2"/>
    <property type="match status" value="1"/>
</dbReference>
<dbReference type="PROSITE" id="PS50928">
    <property type="entry name" value="ABC_TM1"/>
    <property type="match status" value="1"/>
</dbReference>
<dbReference type="InterPro" id="IPR000515">
    <property type="entry name" value="MetI-like"/>
</dbReference>
<dbReference type="AlphaFoldDB" id="I5BX01"/>
<dbReference type="InterPro" id="IPR011867">
    <property type="entry name" value="ModB_ABC"/>
</dbReference>